<accession>A0ACC3CA41</accession>
<reference evidence="1" key="1">
    <citation type="submission" date="2019-11" db="EMBL/GenBank/DDBJ databases">
        <title>Nori genome reveals adaptations in red seaweeds to the harsh intertidal environment.</title>
        <authorList>
            <person name="Wang D."/>
            <person name="Mao Y."/>
        </authorList>
    </citation>
    <scope>NUCLEOTIDE SEQUENCE</scope>
    <source>
        <tissue evidence="1">Gametophyte</tissue>
    </source>
</reference>
<gene>
    <name evidence="1" type="ORF">I4F81_009557</name>
</gene>
<evidence type="ECO:0000313" key="1">
    <source>
        <dbReference type="EMBL" id="KAK1867047.1"/>
    </source>
</evidence>
<dbReference type="Proteomes" id="UP000798662">
    <property type="component" value="Chromosome 3"/>
</dbReference>
<dbReference type="EMBL" id="CM020620">
    <property type="protein sequence ID" value="KAK1867047.1"/>
    <property type="molecule type" value="Genomic_DNA"/>
</dbReference>
<proteinExistence type="predicted"/>
<protein>
    <submittedName>
        <fullName evidence="1">Uncharacterized protein</fullName>
    </submittedName>
</protein>
<organism evidence="1 2">
    <name type="scientific">Pyropia yezoensis</name>
    <name type="common">Susabi-nori</name>
    <name type="synonym">Porphyra yezoensis</name>
    <dbReference type="NCBI Taxonomy" id="2788"/>
    <lineage>
        <taxon>Eukaryota</taxon>
        <taxon>Rhodophyta</taxon>
        <taxon>Bangiophyceae</taxon>
        <taxon>Bangiales</taxon>
        <taxon>Bangiaceae</taxon>
        <taxon>Pyropia</taxon>
    </lineage>
</organism>
<name>A0ACC3CA41_PYRYE</name>
<comment type="caution">
    <text evidence="1">The sequence shown here is derived from an EMBL/GenBank/DDBJ whole genome shotgun (WGS) entry which is preliminary data.</text>
</comment>
<keyword evidence="2" id="KW-1185">Reference proteome</keyword>
<evidence type="ECO:0000313" key="2">
    <source>
        <dbReference type="Proteomes" id="UP000798662"/>
    </source>
</evidence>
<sequence>MYEDVKDWQRTTSLVTRRKRCRPGQFESYRLRAVERFALECGGAGLSLEWQERLYDLLDTWDGTKPGMPQDDGHNQTLREAFPTSNSFKNAIKDDVDDAVLEQGWCKCTMDVDGLSVTAFLCPALDVLLEALGDTTHVQYCSGPDGPAHPTVMRETPFDGDAFRLNEKHVVTQHGPDSFVLGVHLFSDASHISESGAHKLYPLRARLINDVAGEAVWLTLAYIPVISKQKEASADDRARQRRADLLQRVLYLVFRSTMLASYEGVEVVAGDRKLRAFPRILLYLADLPEEKGVLCLKSGACSRPCSKCDVHLHDASRKRALDAKDKNVIQMLSQHVEGAQHRLDQRDGPRRAYLEASSSLHSTVPALASMAGLGTQPFLLYKMIGFDILHVLDLGVTRTLVHRLLRVFPHICKNHVPLCGSIAATCRAANMRLLFMGRRSKAPSTSPGYIVHIYEKQASFTGAEQRAGVAILAFVVHGLFGLGPRRRKERQPADASHRPAKRSRGPPLGNGGGAERTENTSSDESLFNAAQEDDDEPLPTNFSFDWEAYRARFADTPIQDAVTAMFAEYAVLYGRIAGWITSTTPTPMTLSEAKDISQHAEDFVLNFVTPILGVVQTPKIHKLLRHVFDAINLHGNLQNGNTGGNEVVHKLDKHFYCRTNKTLADFTQQLVRQAQGSRAVLRRNAAKDAAAATSLGGTANGCAVPGREPASAAATSGPRGRDADVGRSASAGPVVAAPARTAVLSGPAARESAPGLAGHAPGGVDASRRARDAIAGGPSGSGRVPGGTHDEIGQRQPLARPRLQRRVFRARMTVNVLSRRPGLSALPSLLGRSPTDNVRVVNSVYIAAQLDCGARMRQLVRAASSFRHKPWYDAVLYDGDRGDEMLAGEVRAIIRERTQDLAVICNWEPAASPDGCPLSARSCTRLMWAKPATTEAGDWCLRVVPVRSIRRVVHVVPDFSALVRTRGVEASPPGHRADVAELRSMRYFLNDFFPWG</sequence>